<keyword evidence="2" id="KW-1185">Reference proteome</keyword>
<reference evidence="1 2" key="1">
    <citation type="journal article" date="2011" name="Nature">
        <title>A high-resolution map of human evolutionary constraint using 29 mammals.</title>
        <authorList>
            <person name="Lindblad-Toh K."/>
            <person name="Garber M."/>
            <person name="Zuk O."/>
            <person name="Lin M.F."/>
            <person name="Parker B.J."/>
            <person name="Washietl S."/>
            <person name="Kheradpour P."/>
            <person name="Ernst J."/>
            <person name="Jordan G."/>
            <person name="Mauceli E."/>
            <person name="Ward L.D."/>
            <person name="Lowe C.B."/>
            <person name="Holloway A.K."/>
            <person name="Clamp M."/>
            <person name="Gnerre S."/>
            <person name="Alfoldi J."/>
            <person name="Beal K."/>
            <person name="Chang J."/>
            <person name="Clawson H."/>
            <person name="Cuff J."/>
            <person name="Di Palma F."/>
            <person name="Fitzgerald S."/>
            <person name="Flicek P."/>
            <person name="Guttman M."/>
            <person name="Hubisz M.J."/>
            <person name="Jaffe D.B."/>
            <person name="Jungreis I."/>
            <person name="Kent W.J."/>
            <person name="Kostka D."/>
            <person name="Lara M."/>
            <person name="Martins A.L."/>
            <person name="Massingham T."/>
            <person name="Moltke I."/>
            <person name="Raney B.J."/>
            <person name="Rasmussen M.D."/>
            <person name="Robinson J."/>
            <person name="Stark A."/>
            <person name="Vilella A.J."/>
            <person name="Wen J."/>
            <person name="Xie X."/>
            <person name="Zody M.C."/>
            <person name="Baldwin J."/>
            <person name="Bloom T."/>
            <person name="Chin C.W."/>
            <person name="Heiman D."/>
            <person name="Nicol R."/>
            <person name="Nusbaum C."/>
            <person name="Young S."/>
            <person name="Wilkinson J."/>
            <person name="Worley K.C."/>
            <person name="Kovar C.L."/>
            <person name="Muzny D.M."/>
            <person name="Gibbs R.A."/>
            <person name="Cree A."/>
            <person name="Dihn H.H."/>
            <person name="Fowler G."/>
            <person name="Jhangiani S."/>
            <person name="Joshi V."/>
            <person name="Lee S."/>
            <person name="Lewis L.R."/>
            <person name="Nazareth L.V."/>
            <person name="Okwuonu G."/>
            <person name="Santibanez J."/>
            <person name="Warren W.C."/>
            <person name="Mardis E.R."/>
            <person name="Weinstock G.M."/>
            <person name="Wilson R.K."/>
            <person name="Delehaunty K."/>
            <person name="Dooling D."/>
            <person name="Fronik C."/>
            <person name="Fulton L."/>
            <person name="Fulton B."/>
            <person name="Graves T."/>
            <person name="Minx P."/>
            <person name="Sodergren E."/>
            <person name="Birney E."/>
            <person name="Margulies E.H."/>
            <person name="Herrero J."/>
            <person name="Green E.D."/>
            <person name="Haussler D."/>
            <person name="Siepel A."/>
            <person name="Goldman N."/>
            <person name="Pollard K.S."/>
            <person name="Pedersen J.S."/>
            <person name="Lander E.S."/>
            <person name="Kellis M."/>
        </authorList>
    </citation>
    <scope>NUCLEOTIDE SEQUENCE [LARGE SCALE GENOMIC DNA]</scope>
    <source>
        <strain evidence="1 2">Thorbecke inbred</strain>
    </source>
</reference>
<reference evidence="1" key="2">
    <citation type="submission" date="2025-08" db="UniProtKB">
        <authorList>
            <consortium name="Ensembl"/>
        </authorList>
    </citation>
    <scope>IDENTIFICATION</scope>
    <source>
        <strain evidence="1">Thorbecke</strain>
    </source>
</reference>
<dbReference type="Bgee" id="ENSOCUG00000033693">
    <property type="expression patterns" value="Expressed in testis and 6 other cell types or tissues"/>
</dbReference>
<sequence>MKYGAWYLKTKLWKKLMSNEPLIDPKIILEAERERMKPDIIDDLYGTIAFKDFILSRGYNMPHILEKLFTRKGWDYESVKTPISKVTRIHLKLGEHTEEDDMTILQ</sequence>
<dbReference type="InParanoid" id="A0A5F9DCY0"/>
<name>A0A5F9DCY0_RABIT</name>
<organism evidence="1 2">
    <name type="scientific">Oryctolagus cuniculus</name>
    <name type="common">Rabbit</name>
    <dbReference type="NCBI Taxonomy" id="9986"/>
    <lineage>
        <taxon>Eukaryota</taxon>
        <taxon>Metazoa</taxon>
        <taxon>Chordata</taxon>
        <taxon>Craniata</taxon>
        <taxon>Vertebrata</taxon>
        <taxon>Euteleostomi</taxon>
        <taxon>Mammalia</taxon>
        <taxon>Eutheria</taxon>
        <taxon>Euarchontoglires</taxon>
        <taxon>Glires</taxon>
        <taxon>Lagomorpha</taxon>
        <taxon>Leporidae</taxon>
        <taxon>Oryctolagus</taxon>
    </lineage>
</organism>
<evidence type="ECO:0000313" key="1">
    <source>
        <dbReference type="Ensembl" id="ENSOCUP00000043161.1"/>
    </source>
</evidence>
<dbReference type="EMBL" id="AAGW02040526">
    <property type="status" value="NOT_ANNOTATED_CDS"/>
    <property type="molecule type" value="Genomic_DNA"/>
</dbReference>
<accession>A0A5F9DCY0</accession>
<dbReference type="AlphaFoldDB" id="A0A5F9DCY0"/>
<reference evidence="1" key="3">
    <citation type="submission" date="2025-09" db="UniProtKB">
        <authorList>
            <consortium name="Ensembl"/>
        </authorList>
    </citation>
    <scope>IDENTIFICATION</scope>
    <source>
        <strain evidence="1">Thorbecke</strain>
    </source>
</reference>
<dbReference type="GeneTree" id="ENSGT00940000163515"/>
<protein>
    <submittedName>
        <fullName evidence="1">Uncharacterized protein</fullName>
    </submittedName>
</protein>
<dbReference type="Ensembl" id="ENSOCUT00000049613.1">
    <property type="protein sequence ID" value="ENSOCUP00000043161.1"/>
    <property type="gene ID" value="ENSOCUG00000033693.1"/>
</dbReference>
<dbReference type="PANTHER" id="PTHR47415:SF4">
    <property type="entry name" value="PROTEIN FAM47A"/>
    <property type="match status" value="1"/>
</dbReference>
<dbReference type="PANTHER" id="PTHR47415">
    <property type="entry name" value="PROTEIN FAM47B"/>
    <property type="match status" value="1"/>
</dbReference>
<proteinExistence type="predicted"/>
<evidence type="ECO:0000313" key="2">
    <source>
        <dbReference type="Proteomes" id="UP000001811"/>
    </source>
</evidence>
<dbReference type="Proteomes" id="UP000001811">
    <property type="component" value="Chromosome X"/>
</dbReference>